<sequence length="220" mass="24747">MALVALTVFIIAGVSTVFAAFLMFVTWPRRKQNEYKQIKLFTGSFSAAIVTLGIFLLFTDSSSNKIAADESYAVPDDVETVEEEAGWHITSELGQVTADHHEVIQSVSFNKGGEDQRAVLEAELITEDNITTDLIRTSTLNRSTQILQRLSQIDEVEQIHLVWDIYFEPESGPGEFDTILDLTVNKENVQNIEGNRMDSEELDELAVDYWEKPALDPEDE</sequence>
<dbReference type="KEGG" id="scia:HUG15_08130"/>
<dbReference type="RefSeq" id="WP_200128190.1">
    <property type="nucleotide sequence ID" value="NZ_CP054705.1"/>
</dbReference>
<dbReference type="AlphaFoldDB" id="A0A7T6Z221"/>
<keyword evidence="1" id="KW-1133">Transmembrane helix</keyword>
<protein>
    <submittedName>
        <fullName evidence="2">Uncharacterized protein</fullName>
    </submittedName>
</protein>
<name>A0A7T6Z221_9BACI</name>
<dbReference type="Proteomes" id="UP000595823">
    <property type="component" value="Chromosome"/>
</dbReference>
<evidence type="ECO:0000256" key="1">
    <source>
        <dbReference type="SAM" id="Phobius"/>
    </source>
</evidence>
<feature type="transmembrane region" description="Helical" evidence="1">
    <location>
        <begin position="38"/>
        <end position="58"/>
    </location>
</feature>
<dbReference type="EMBL" id="CP054705">
    <property type="protein sequence ID" value="QQK75553.1"/>
    <property type="molecule type" value="Genomic_DNA"/>
</dbReference>
<evidence type="ECO:0000313" key="3">
    <source>
        <dbReference type="Proteomes" id="UP000595823"/>
    </source>
</evidence>
<keyword evidence="1" id="KW-0472">Membrane</keyword>
<proteinExistence type="predicted"/>
<keyword evidence="3" id="KW-1185">Reference proteome</keyword>
<accession>A0A7T6Z221</accession>
<keyword evidence="1" id="KW-0812">Transmembrane</keyword>
<feature type="transmembrane region" description="Helical" evidence="1">
    <location>
        <begin position="6"/>
        <end position="26"/>
    </location>
</feature>
<reference evidence="2 3" key="1">
    <citation type="submission" date="2020-06" db="EMBL/GenBank/DDBJ databases">
        <title>Genomic analysis of Salicibibacter sp. NKC5-3.</title>
        <authorList>
            <person name="Oh Y.J."/>
        </authorList>
    </citation>
    <scope>NUCLEOTIDE SEQUENCE [LARGE SCALE GENOMIC DNA]</scope>
    <source>
        <strain evidence="2 3">NKC5-3</strain>
    </source>
</reference>
<gene>
    <name evidence="2" type="ORF">HUG15_08130</name>
</gene>
<organism evidence="2 3">
    <name type="scientific">Salicibibacter cibarius</name>
    <dbReference type="NCBI Taxonomy" id="2743000"/>
    <lineage>
        <taxon>Bacteria</taxon>
        <taxon>Bacillati</taxon>
        <taxon>Bacillota</taxon>
        <taxon>Bacilli</taxon>
        <taxon>Bacillales</taxon>
        <taxon>Bacillaceae</taxon>
        <taxon>Salicibibacter</taxon>
    </lineage>
</organism>
<evidence type="ECO:0000313" key="2">
    <source>
        <dbReference type="EMBL" id="QQK75553.1"/>
    </source>
</evidence>